<organism evidence="1 2">
    <name type="scientific">Parasphingopyxis marina</name>
    <dbReference type="NCBI Taxonomy" id="2761622"/>
    <lineage>
        <taxon>Bacteria</taxon>
        <taxon>Pseudomonadati</taxon>
        <taxon>Pseudomonadota</taxon>
        <taxon>Alphaproteobacteria</taxon>
        <taxon>Sphingomonadales</taxon>
        <taxon>Sphingomonadaceae</taxon>
        <taxon>Parasphingopyxis</taxon>
    </lineage>
</organism>
<accession>A0A842HYE2</accession>
<proteinExistence type="predicted"/>
<evidence type="ECO:0008006" key="3">
    <source>
        <dbReference type="Google" id="ProtNLM"/>
    </source>
</evidence>
<reference evidence="1 2" key="1">
    <citation type="submission" date="2020-08" db="EMBL/GenBank/DDBJ databases">
        <title>Draft genome sequence of Parasphingopyxis sp. GrpM-11.</title>
        <authorList>
            <person name="Oh J."/>
            <person name="Roh D.-H."/>
        </authorList>
    </citation>
    <scope>NUCLEOTIDE SEQUENCE [LARGE SCALE GENOMIC DNA]</scope>
    <source>
        <strain evidence="1 2">GrpM-11</strain>
    </source>
</reference>
<dbReference type="EMBL" id="JACJVJ010000002">
    <property type="protein sequence ID" value="MBC2778136.1"/>
    <property type="molecule type" value="Genomic_DNA"/>
</dbReference>
<gene>
    <name evidence="1" type="ORF">H6P80_10965</name>
</gene>
<dbReference type="AlphaFoldDB" id="A0A842HYE2"/>
<protein>
    <recommendedName>
        <fullName evidence="3">Lipoprotein</fullName>
    </recommendedName>
</protein>
<keyword evidence="2" id="KW-1185">Reference proteome</keyword>
<name>A0A842HYE2_9SPHN</name>
<dbReference type="Proteomes" id="UP000564378">
    <property type="component" value="Unassembled WGS sequence"/>
</dbReference>
<evidence type="ECO:0000313" key="1">
    <source>
        <dbReference type="EMBL" id="MBC2778136.1"/>
    </source>
</evidence>
<evidence type="ECO:0000313" key="2">
    <source>
        <dbReference type="Proteomes" id="UP000564378"/>
    </source>
</evidence>
<sequence>MSRQSAKPWNAVMRNMWFSMAFGLTLSGCAASDGEPVDEADCAGIFLTGPEIGDERPQSYTIHELMAYSAAMGMTQEEAETLLYLKGLSPSHRLAPGETLCIER</sequence>
<comment type="caution">
    <text evidence="1">The sequence shown here is derived from an EMBL/GenBank/DDBJ whole genome shotgun (WGS) entry which is preliminary data.</text>
</comment>
<dbReference type="PROSITE" id="PS51257">
    <property type="entry name" value="PROKAR_LIPOPROTEIN"/>
    <property type="match status" value="1"/>
</dbReference>
<dbReference type="RefSeq" id="WP_185801417.1">
    <property type="nucleotide sequence ID" value="NZ_JACJVJ010000002.1"/>
</dbReference>